<organism evidence="8 9">
    <name type="scientific">Candidatus Desulfobacillus denitrificans</name>
    <dbReference type="NCBI Taxonomy" id="2608985"/>
    <lineage>
        <taxon>Bacteria</taxon>
        <taxon>Pseudomonadati</taxon>
        <taxon>Pseudomonadota</taxon>
        <taxon>Betaproteobacteria</taxon>
        <taxon>Candidatus Desulfobacillus</taxon>
    </lineage>
</organism>
<dbReference type="GO" id="GO:0106361">
    <property type="term" value="F:protein-arginine rhamnosyltransferase activity"/>
    <property type="evidence" value="ECO:0007669"/>
    <property type="project" value="InterPro"/>
</dbReference>
<sequence length="378" mass="42422">MSQSWDVFCSVVDNYGDIGVCWRLTRQLVADHGLHVRLWVDDLEAFRRICPEIDPRRAIQGCRGVEVCHWRDPFGDAKPAEVVVEAFACVLPERYVCAMAALADKPCWINLEYLSAESWIGECHGLSSPSPRLPLVKRFFFPGFASDTGGVLVERNLDTRRRAFQQDARAQAEFWAALGLPAPHGEEIRISLFCYPGSRVEELFSLWRGQGPVTCLVPEGIAGEAIAAFFGQAAPAAGEALHRGGLELRVLPFLEQDRYDRLLWACDCNFVRGEDSFVRAQWALRPMVWQPYPQAEGTHLHKLDAFLARYCEGLSEATSAEVRAFWRAWSLGEGLAAAWPAFWAQQVVLARHAETWAAKLRDNGDLATKLVQFCGNRI</sequence>
<dbReference type="EMBL" id="AP021857">
    <property type="protein sequence ID" value="BBO21320.1"/>
    <property type="molecule type" value="Genomic_DNA"/>
</dbReference>
<evidence type="ECO:0000256" key="5">
    <source>
        <dbReference type="ARBA" id="ARBA00024416"/>
    </source>
</evidence>
<keyword evidence="1" id="KW-0328">Glycosyltransferase</keyword>
<evidence type="ECO:0000256" key="1">
    <source>
        <dbReference type="ARBA" id="ARBA00022676"/>
    </source>
</evidence>
<comment type="function">
    <text evidence="3">Protein-arginine rhamnosyltransferase that catalyzes the transfer of a single rhamnose to elongation factor P (EF-P) on 'Lys-32', a modification required for EF-P-dependent rescue of polyproline stalled ribosomes.</text>
</comment>
<accession>A0A809R106</accession>
<comment type="similarity">
    <text evidence="4">Belongs to the glycosyltransferase 104 family.</text>
</comment>
<dbReference type="KEGG" id="ddz:DSYM_20190"/>
<evidence type="ECO:0000256" key="2">
    <source>
        <dbReference type="ARBA" id="ARBA00022679"/>
    </source>
</evidence>
<dbReference type="Proteomes" id="UP000662914">
    <property type="component" value="Chromosome"/>
</dbReference>
<name>A0A809R106_9PROT</name>
<dbReference type="NCBIfam" id="TIGR03837">
    <property type="entry name" value="efp_Arg_rhamno"/>
    <property type="match status" value="1"/>
</dbReference>
<dbReference type="Pfam" id="PF10093">
    <property type="entry name" value="EarP"/>
    <property type="match status" value="1"/>
</dbReference>
<evidence type="ECO:0000313" key="9">
    <source>
        <dbReference type="Proteomes" id="UP000662914"/>
    </source>
</evidence>
<evidence type="ECO:0000256" key="7">
    <source>
        <dbReference type="ARBA" id="ARBA00048472"/>
    </source>
</evidence>
<evidence type="ECO:0000256" key="4">
    <source>
        <dbReference type="ARBA" id="ARBA00024346"/>
    </source>
</evidence>
<comment type="catalytic activity">
    <reaction evidence="7">
        <text>dTDP-beta-L-rhamnose + L-arginyl-[protein] = N(omega)-(alpha-L-rhamnosyl)-L-arginyl-[protein] + dTDP + H(+)</text>
        <dbReference type="Rhea" id="RHEA:66692"/>
        <dbReference type="Rhea" id="RHEA-COMP:10532"/>
        <dbReference type="Rhea" id="RHEA-COMP:17096"/>
        <dbReference type="ChEBI" id="CHEBI:15378"/>
        <dbReference type="ChEBI" id="CHEBI:29965"/>
        <dbReference type="ChEBI" id="CHEBI:57510"/>
        <dbReference type="ChEBI" id="CHEBI:58369"/>
        <dbReference type="ChEBI" id="CHEBI:167445"/>
    </reaction>
    <physiologicalReaction direction="left-to-right" evidence="7">
        <dbReference type="Rhea" id="RHEA:66693"/>
    </physiologicalReaction>
</comment>
<dbReference type="AlphaFoldDB" id="A0A809R106"/>
<gene>
    <name evidence="8" type="ORF">DSYM_20190</name>
</gene>
<dbReference type="PIRSF" id="PIRSF015557">
    <property type="entry name" value="UCP015557"/>
    <property type="match status" value="1"/>
</dbReference>
<evidence type="ECO:0000256" key="6">
    <source>
        <dbReference type="ARBA" id="ARBA00030025"/>
    </source>
</evidence>
<reference evidence="8" key="1">
    <citation type="journal article" name="DNA Res.">
        <title>The physiological potential of anammox bacteria as revealed by their core genome structure.</title>
        <authorList>
            <person name="Okubo T."/>
            <person name="Toyoda A."/>
            <person name="Fukuhara K."/>
            <person name="Uchiyama I."/>
            <person name="Harigaya Y."/>
            <person name="Kuroiwa M."/>
            <person name="Suzuki T."/>
            <person name="Murakami Y."/>
            <person name="Suwa Y."/>
            <person name="Takami H."/>
        </authorList>
    </citation>
    <scope>NUCLEOTIDE SEQUENCE</scope>
    <source>
        <strain evidence="8">317325-3</strain>
    </source>
</reference>
<protein>
    <recommendedName>
        <fullName evidence="5">Protein-arginine rhamnosyltransferase</fullName>
    </recommendedName>
    <alternativeName>
        <fullName evidence="6">EF-P arginine rhamnosyltransferase</fullName>
    </alternativeName>
</protein>
<evidence type="ECO:0000313" key="8">
    <source>
        <dbReference type="EMBL" id="BBO21320.1"/>
    </source>
</evidence>
<keyword evidence="2" id="KW-0808">Transferase</keyword>
<evidence type="ECO:0000256" key="3">
    <source>
        <dbReference type="ARBA" id="ARBA00024303"/>
    </source>
</evidence>
<proteinExistence type="inferred from homology"/>
<dbReference type="InterPro" id="IPR016633">
    <property type="entry name" value="EarP"/>
</dbReference>